<dbReference type="InterPro" id="IPR027417">
    <property type="entry name" value="P-loop_NTPase"/>
</dbReference>
<dbReference type="EC" id="2.7.7.7" evidence="2"/>
<dbReference type="Proteomes" id="UP000651482">
    <property type="component" value="Unassembled WGS sequence"/>
</dbReference>
<keyword evidence="3 14" id="KW-0808">Transferase</keyword>
<comment type="similarity">
    <text evidence="1">Belongs to the DnaX/STICHEL family.</text>
</comment>
<keyword evidence="9" id="KW-0067">ATP-binding</keyword>
<dbReference type="PANTHER" id="PTHR11669:SF0">
    <property type="entry name" value="PROTEIN STICHEL-LIKE 2"/>
    <property type="match status" value="1"/>
</dbReference>
<evidence type="ECO:0000256" key="6">
    <source>
        <dbReference type="ARBA" id="ARBA00022723"/>
    </source>
</evidence>
<dbReference type="CDD" id="cd18137">
    <property type="entry name" value="HLD_clamp_pol_III_gamma_tau"/>
    <property type="match status" value="1"/>
</dbReference>
<evidence type="ECO:0000256" key="11">
    <source>
        <dbReference type="ARBA" id="ARBA00049244"/>
    </source>
</evidence>
<accession>A0A926D8D3</accession>
<feature type="region of interest" description="Disordered" evidence="12">
    <location>
        <begin position="381"/>
        <end position="412"/>
    </location>
</feature>
<sequence>MYQVLYRKWRPTVFEDVVGQPQVTVTLRNELKAGRISHAYLFTGSRGTGKTTCAKILSKAVNCLSPQDGDPCGACEICRGIDSGSILDIVEIDAASNNGVDNIRMLREEANFTPANAKYRVYIIDEVHMLSISAFNALLKTLEEPPAHVIFILATTEVHKLPATILSRCQRFDFRRIPPKEIADRLTYIAEQEHVKLELPAAMLIARLADGALRDALSILDQCIGVSDCVTEETVRKTVGLVGRDHLFALADSVFRKDASAAMEVVDHLHNASKDMARLCEELSAHFRALMLMKTVKKPGEILTVTEDELEKLREQAAQTTLAGILHALDVLQETVDRMNRGGNKRVELEMSLIRLCAKELDTSNEALLRRIEALECGIPVAPPISKTKPPQAENPAQNPLPEPVQPTPGAERLPVREEQPFPIEPPKKSPARPAPAKVPGDLIASAERLGQWPEILQILKGYSQSIASAFHGSSAYISGDYVLIDAPQSIAFELLRKSSQRDKMRDAIRQVTGRVYKLGPYKRESKEKNEEDPLDELLKKAEAVGVEVIKKQEE</sequence>
<evidence type="ECO:0000256" key="2">
    <source>
        <dbReference type="ARBA" id="ARBA00012417"/>
    </source>
</evidence>
<evidence type="ECO:0000259" key="13">
    <source>
        <dbReference type="SMART" id="SM00382"/>
    </source>
</evidence>
<dbReference type="GO" id="GO:0003887">
    <property type="term" value="F:DNA-directed DNA polymerase activity"/>
    <property type="evidence" value="ECO:0007669"/>
    <property type="project" value="UniProtKB-KW"/>
</dbReference>
<dbReference type="AlphaFoldDB" id="A0A926D8D3"/>
<dbReference type="NCBIfam" id="TIGR02397">
    <property type="entry name" value="dnaX_nterm"/>
    <property type="match status" value="1"/>
</dbReference>
<dbReference type="FunFam" id="3.40.50.300:FF:000014">
    <property type="entry name" value="DNA polymerase III subunit gamma/tau"/>
    <property type="match status" value="1"/>
</dbReference>
<dbReference type="Gene3D" id="1.20.272.10">
    <property type="match status" value="1"/>
</dbReference>
<evidence type="ECO:0000256" key="5">
    <source>
        <dbReference type="ARBA" id="ARBA00022705"/>
    </source>
</evidence>
<dbReference type="GO" id="GO:0046872">
    <property type="term" value="F:metal ion binding"/>
    <property type="evidence" value="ECO:0007669"/>
    <property type="project" value="UniProtKB-KW"/>
</dbReference>
<gene>
    <name evidence="14" type="primary">dnaX</name>
    <name evidence="14" type="ORF">IAG03_06440</name>
</gene>
<dbReference type="GO" id="GO:0003677">
    <property type="term" value="F:DNA binding"/>
    <property type="evidence" value="ECO:0007669"/>
    <property type="project" value="InterPro"/>
</dbReference>
<dbReference type="GO" id="GO:0006261">
    <property type="term" value="P:DNA-templated DNA replication"/>
    <property type="evidence" value="ECO:0007669"/>
    <property type="project" value="TreeGrafter"/>
</dbReference>
<dbReference type="InterPro" id="IPR008921">
    <property type="entry name" value="DNA_pol3_clamp-load_cplx_C"/>
</dbReference>
<dbReference type="InterPro" id="IPR022754">
    <property type="entry name" value="DNA_pol_III_gamma-3"/>
</dbReference>
<dbReference type="SMART" id="SM00382">
    <property type="entry name" value="AAA"/>
    <property type="match status" value="1"/>
</dbReference>
<evidence type="ECO:0000256" key="10">
    <source>
        <dbReference type="ARBA" id="ARBA00022932"/>
    </source>
</evidence>
<dbReference type="Gene3D" id="1.10.8.60">
    <property type="match status" value="1"/>
</dbReference>
<protein>
    <recommendedName>
        <fullName evidence="2">DNA-directed DNA polymerase</fullName>
        <ecNumber evidence="2">2.7.7.7</ecNumber>
    </recommendedName>
</protein>
<evidence type="ECO:0000313" key="14">
    <source>
        <dbReference type="EMBL" id="MBC8533648.1"/>
    </source>
</evidence>
<reference evidence="14" key="1">
    <citation type="submission" date="2020-08" db="EMBL/GenBank/DDBJ databases">
        <title>Genome public.</title>
        <authorList>
            <person name="Liu C."/>
            <person name="Sun Q."/>
        </authorList>
    </citation>
    <scope>NUCLEOTIDE SEQUENCE</scope>
    <source>
        <strain evidence="14">NSJ-40</strain>
    </source>
</reference>
<dbReference type="EMBL" id="JACRSN010000008">
    <property type="protein sequence ID" value="MBC8533648.1"/>
    <property type="molecule type" value="Genomic_DNA"/>
</dbReference>
<organism evidence="14 15">
    <name type="scientific">Yeguia hominis</name>
    <dbReference type="NCBI Taxonomy" id="2763662"/>
    <lineage>
        <taxon>Bacteria</taxon>
        <taxon>Bacillati</taxon>
        <taxon>Bacillota</taxon>
        <taxon>Clostridia</taxon>
        <taxon>Eubacteriales</taxon>
        <taxon>Yeguiaceae</taxon>
        <taxon>Yeguia</taxon>
    </lineage>
</organism>
<evidence type="ECO:0000256" key="9">
    <source>
        <dbReference type="ARBA" id="ARBA00022840"/>
    </source>
</evidence>
<feature type="domain" description="AAA+ ATPase" evidence="13">
    <location>
        <begin position="36"/>
        <end position="178"/>
    </location>
</feature>
<name>A0A926D8D3_9FIRM</name>
<keyword evidence="4 14" id="KW-0548">Nucleotidyltransferase</keyword>
<comment type="catalytic activity">
    <reaction evidence="11">
        <text>DNA(n) + a 2'-deoxyribonucleoside 5'-triphosphate = DNA(n+1) + diphosphate</text>
        <dbReference type="Rhea" id="RHEA:22508"/>
        <dbReference type="Rhea" id="RHEA-COMP:17339"/>
        <dbReference type="Rhea" id="RHEA-COMP:17340"/>
        <dbReference type="ChEBI" id="CHEBI:33019"/>
        <dbReference type="ChEBI" id="CHEBI:61560"/>
        <dbReference type="ChEBI" id="CHEBI:173112"/>
        <dbReference type="EC" id="2.7.7.7"/>
    </reaction>
</comment>
<dbReference type="InterPro" id="IPR012763">
    <property type="entry name" value="DNA_pol_III_sug/sutau_N"/>
</dbReference>
<dbReference type="InterPro" id="IPR045085">
    <property type="entry name" value="HLD_clamp_pol_III_gamma_tau"/>
</dbReference>
<dbReference type="Pfam" id="PF22608">
    <property type="entry name" value="DNAX_ATPase_lid"/>
    <property type="match status" value="1"/>
</dbReference>
<dbReference type="Gene3D" id="3.40.50.300">
    <property type="entry name" value="P-loop containing nucleotide triphosphate hydrolases"/>
    <property type="match status" value="1"/>
</dbReference>
<keyword evidence="8" id="KW-0862">Zinc</keyword>
<keyword evidence="15" id="KW-1185">Reference proteome</keyword>
<dbReference type="PANTHER" id="PTHR11669">
    <property type="entry name" value="REPLICATION FACTOR C / DNA POLYMERASE III GAMMA-TAU SUBUNIT"/>
    <property type="match status" value="1"/>
</dbReference>
<dbReference type="RefSeq" id="WP_249319231.1">
    <property type="nucleotide sequence ID" value="NZ_JACRSN010000008.1"/>
</dbReference>
<keyword evidence="10" id="KW-0239">DNA-directed DNA polymerase</keyword>
<evidence type="ECO:0000256" key="7">
    <source>
        <dbReference type="ARBA" id="ARBA00022741"/>
    </source>
</evidence>
<evidence type="ECO:0000256" key="4">
    <source>
        <dbReference type="ARBA" id="ARBA00022695"/>
    </source>
</evidence>
<keyword evidence="6" id="KW-0479">Metal-binding</keyword>
<dbReference type="InterPro" id="IPR003593">
    <property type="entry name" value="AAA+_ATPase"/>
</dbReference>
<keyword evidence="7" id="KW-0547">Nucleotide-binding</keyword>
<evidence type="ECO:0000256" key="12">
    <source>
        <dbReference type="SAM" id="MobiDB-lite"/>
    </source>
</evidence>
<dbReference type="InterPro" id="IPR050238">
    <property type="entry name" value="DNA_Rep/Repair_Clamp_Loader"/>
</dbReference>
<dbReference type="NCBIfam" id="NF004046">
    <property type="entry name" value="PRK05563.1"/>
    <property type="match status" value="1"/>
</dbReference>
<dbReference type="SUPFAM" id="SSF52540">
    <property type="entry name" value="P-loop containing nucleoside triphosphate hydrolases"/>
    <property type="match status" value="1"/>
</dbReference>
<dbReference type="Pfam" id="PF13177">
    <property type="entry name" value="DNA_pol3_delta2"/>
    <property type="match status" value="1"/>
</dbReference>
<dbReference type="GO" id="GO:0005524">
    <property type="term" value="F:ATP binding"/>
    <property type="evidence" value="ECO:0007669"/>
    <property type="project" value="UniProtKB-KW"/>
</dbReference>
<proteinExistence type="inferred from homology"/>
<evidence type="ECO:0000256" key="1">
    <source>
        <dbReference type="ARBA" id="ARBA00006360"/>
    </source>
</evidence>
<dbReference type="Pfam" id="PF12169">
    <property type="entry name" value="DNA_pol3_gamma3"/>
    <property type="match status" value="1"/>
</dbReference>
<keyword evidence="5" id="KW-0235">DNA replication</keyword>
<dbReference type="GO" id="GO:0009360">
    <property type="term" value="C:DNA polymerase III complex"/>
    <property type="evidence" value="ECO:0007669"/>
    <property type="project" value="InterPro"/>
</dbReference>
<comment type="caution">
    <text evidence="14">The sequence shown here is derived from an EMBL/GenBank/DDBJ whole genome shotgun (WGS) entry which is preliminary data.</text>
</comment>
<evidence type="ECO:0000256" key="3">
    <source>
        <dbReference type="ARBA" id="ARBA00022679"/>
    </source>
</evidence>
<evidence type="ECO:0000256" key="8">
    <source>
        <dbReference type="ARBA" id="ARBA00022833"/>
    </source>
</evidence>
<evidence type="ECO:0000313" key="15">
    <source>
        <dbReference type="Proteomes" id="UP000651482"/>
    </source>
</evidence>
<dbReference type="CDD" id="cd00009">
    <property type="entry name" value="AAA"/>
    <property type="match status" value="1"/>
</dbReference>
<dbReference type="SUPFAM" id="SSF48019">
    <property type="entry name" value="post-AAA+ oligomerization domain-like"/>
    <property type="match status" value="1"/>
</dbReference>